<evidence type="ECO:0000313" key="7">
    <source>
        <dbReference type="EMBL" id="QTA37791.1"/>
    </source>
</evidence>
<dbReference type="PIRSF" id="PIRSF001123">
    <property type="entry name" value="PepA_GA"/>
    <property type="match status" value="1"/>
</dbReference>
<accession>A0ABX7S7H5</accession>
<evidence type="ECO:0000256" key="5">
    <source>
        <dbReference type="ARBA" id="ARBA00022801"/>
    </source>
</evidence>
<reference evidence="7 8" key="1">
    <citation type="submission" date="2021-03" db="EMBL/GenBank/DDBJ databases">
        <title>Thermosipho ferrireducens sp.nov., an anaerobic thermophilic iron-reducing bacterium isolated from a deep-sea hydrothermal sulfide deposits.</title>
        <authorList>
            <person name="Zeng X."/>
            <person name="Chen Y."/>
            <person name="Shao Z."/>
        </authorList>
    </citation>
    <scope>NUCLEOTIDE SEQUENCE [LARGE SCALE GENOMIC DNA]</scope>
    <source>
        <strain evidence="7 8">JL129W03</strain>
    </source>
</reference>
<dbReference type="InterPro" id="IPR023367">
    <property type="entry name" value="Peptidase_M42_dom2"/>
</dbReference>
<name>A0ABX7S7H5_9BACT</name>
<dbReference type="InterPro" id="IPR008007">
    <property type="entry name" value="Peptidase_M42"/>
</dbReference>
<evidence type="ECO:0000256" key="6">
    <source>
        <dbReference type="PIRNR" id="PIRNR001123"/>
    </source>
</evidence>
<dbReference type="Gene3D" id="3.40.630.10">
    <property type="entry name" value="Zn peptidases"/>
    <property type="match status" value="1"/>
</dbReference>
<keyword evidence="4" id="KW-0479">Metal-binding</keyword>
<evidence type="ECO:0000256" key="3">
    <source>
        <dbReference type="ARBA" id="ARBA00022670"/>
    </source>
</evidence>
<dbReference type="SUPFAM" id="SSF101821">
    <property type="entry name" value="Aminopeptidase/glucanase lid domain"/>
    <property type="match status" value="1"/>
</dbReference>
<evidence type="ECO:0000256" key="4">
    <source>
        <dbReference type="ARBA" id="ARBA00022723"/>
    </source>
</evidence>
<proteinExistence type="inferred from homology"/>
<keyword evidence="5" id="KW-0378">Hydrolase</keyword>
<dbReference type="EMBL" id="CP071446">
    <property type="protein sequence ID" value="QTA37791.1"/>
    <property type="molecule type" value="Genomic_DNA"/>
</dbReference>
<dbReference type="PANTHER" id="PTHR32481:SF6">
    <property type="entry name" value="ENDOGLUCANASE"/>
    <property type="match status" value="1"/>
</dbReference>
<comment type="similarity">
    <text evidence="1 6">Belongs to the peptidase M42 family.</text>
</comment>
<dbReference type="PANTHER" id="PTHR32481">
    <property type="entry name" value="AMINOPEPTIDASE"/>
    <property type="match status" value="1"/>
</dbReference>
<dbReference type="InterPro" id="IPR051464">
    <property type="entry name" value="Peptidase_M42_aminopept"/>
</dbReference>
<dbReference type="Pfam" id="PF05343">
    <property type="entry name" value="Peptidase_M42"/>
    <property type="match status" value="1"/>
</dbReference>
<evidence type="ECO:0000313" key="8">
    <source>
        <dbReference type="Proteomes" id="UP000671862"/>
    </source>
</evidence>
<gene>
    <name evidence="7" type="ORF">JYK00_08705</name>
</gene>
<dbReference type="Proteomes" id="UP000671862">
    <property type="component" value="Chromosome"/>
</dbReference>
<organism evidence="7 8">
    <name type="scientific">Thermosipho ferrireducens</name>
    <dbReference type="NCBI Taxonomy" id="2571116"/>
    <lineage>
        <taxon>Bacteria</taxon>
        <taxon>Thermotogati</taxon>
        <taxon>Thermotogota</taxon>
        <taxon>Thermotogae</taxon>
        <taxon>Thermotogales</taxon>
        <taxon>Fervidobacteriaceae</taxon>
        <taxon>Thermosipho</taxon>
    </lineage>
</organism>
<keyword evidence="2" id="KW-0031">Aminopeptidase</keyword>
<keyword evidence="3" id="KW-0645">Protease</keyword>
<evidence type="ECO:0000256" key="1">
    <source>
        <dbReference type="ARBA" id="ARBA00006272"/>
    </source>
</evidence>
<dbReference type="Gene3D" id="2.40.30.40">
    <property type="entry name" value="Peptidase M42, domain 2"/>
    <property type="match status" value="1"/>
</dbReference>
<evidence type="ECO:0000256" key="2">
    <source>
        <dbReference type="ARBA" id="ARBA00022438"/>
    </source>
</evidence>
<protein>
    <submittedName>
        <fullName evidence="7">M20/M25/M40 family metallo-hydrolase</fullName>
    </submittedName>
</protein>
<sequence length="338" mass="37475">MDTKELVLKLTSIDGPSGYEDKVIEEIKNIMSPYVDETYITKTGSLICKKNGTGKGKIGMLAHADQLGFVISKIDEKGYAYVSSIGGWDPKVIAGQRAKIYSQKGLFSGIFGFLAPHLQKSSERKKMPDLDGLFLDISINDNWKDIQVGDIVTLDDVDGFEQNNFIFAPSLDNRASCAAIIKTAELLQKMSHEYDVYFIFSTQEEIGGPGAPTSAYYCDLDYAFVIDVTHGDENVPGYVKIKIGEGPAVGIGPVINKDFNKHVQDIAKKYNIKIQFEPIPRRSGTDTDAVQLVRKGIKTQLLSIPLKYMHTPVEKISINDIENTAKLMTFSIMELEVQ</sequence>
<keyword evidence="8" id="KW-1185">Reference proteome</keyword>
<dbReference type="SUPFAM" id="SSF53187">
    <property type="entry name" value="Zn-dependent exopeptidases"/>
    <property type="match status" value="1"/>
</dbReference>